<dbReference type="Proteomes" id="UP000004597">
    <property type="component" value="Unassembled WGS sequence"/>
</dbReference>
<evidence type="ECO:0000313" key="1">
    <source>
        <dbReference type="EMBL" id="EHG16096.1"/>
    </source>
</evidence>
<reference evidence="1 2" key="1">
    <citation type="submission" date="2011-10" db="EMBL/GenBank/DDBJ databases">
        <title>The Genome Sequence of Prevotella histicola F0411.</title>
        <authorList>
            <consortium name="The Broad Institute Genome Sequencing Platform"/>
            <person name="Earl A."/>
            <person name="Ward D."/>
            <person name="Feldgarden M."/>
            <person name="Gevers D."/>
            <person name="Izard J."/>
            <person name="Ganesan A."/>
            <person name="Blanton J.M."/>
            <person name="Baranova O.V."/>
            <person name="Tanner A.C."/>
            <person name="Mathney J.M.J."/>
            <person name="Dewhirst F.E."/>
            <person name="Young S.K."/>
            <person name="Zeng Q."/>
            <person name="Gargeya S."/>
            <person name="Fitzgerald M."/>
            <person name="Haas B."/>
            <person name="Abouelleil A."/>
            <person name="Alvarado L."/>
            <person name="Arachchi H.M."/>
            <person name="Berlin A."/>
            <person name="Brown A."/>
            <person name="Chapman S.B."/>
            <person name="Chen Z."/>
            <person name="Dunbar C."/>
            <person name="Freedman E."/>
            <person name="Gearin G."/>
            <person name="Gellesch M."/>
            <person name="Goldberg J."/>
            <person name="Griggs A."/>
            <person name="Gujja S."/>
            <person name="Heiman D."/>
            <person name="Howarth C."/>
            <person name="Larson L."/>
            <person name="Lui A."/>
            <person name="MacDonald P.J.P."/>
            <person name="Montmayeur A."/>
            <person name="Murphy C."/>
            <person name="Neiman D."/>
            <person name="Pearson M."/>
            <person name="Priest M."/>
            <person name="Roberts A."/>
            <person name="Saif S."/>
            <person name="Shea T."/>
            <person name="Shenoy N."/>
            <person name="Sisk P."/>
            <person name="Stolte C."/>
            <person name="Sykes S."/>
            <person name="Wortman J."/>
            <person name="Nusbaum C."/>
            <person name="Birren B."/>
        </authorList>
    </citation>
    <scope>NUCLEOTIDE SEQUENCE [LARGE SCALE GENOMIC DNA]</scope>
    <source>
        <strain evidence="1 2">F0411</strain>
    </source>
</reference>
<keyword evidence="2" id="KW-1185">Reference proteome</keyword>
<protein>
    <submittedName>
        <fullName evidence="1">Uncharacterized protein</fullName>
    </submittedName>
</protein>
<dbReference type="EMBL" id="AFXP01000010">
    <property type="protein sequence ID" value="EHG16096.1"/>
    <property type="molecule type" value="Genomic_DNA"/>
</dbReference>
<name>G6AGR2_9BACT</name>
<sequence>MQKGVFWKPLHNPLIFYELQSRFLLVFFRFTANRRLIFVKLFSRLVFLCLGVLKGSCVQDSLYVFSSLSAVMCGEMMRSLRSDSRGIIKYLMIDRRHYPT</sequence>
<organism evidence="1 2">
    <name type="scientific">Prevotella histicola F0411</name>
    <dbReference type="NCBI Taxonomy" id="857291"/>
    <lineage>
        <taxon>Bacteria</taxon>
        <taxon>Pseudomonadati</taxon>
        <taxon>Bacteroidota</taxon>
        <taxon>Bacteroidia</taxon>
        <taxon>Bacteroidales</taxon>
        <taxon>Prevotellaceae</taxon>
        <taxon>Prevotella</taxon>
    </lineage>
</organism>
<dbReference type="AlphaFoldDB" id="G6AGR2"/>
<gene>
    <name evidence="1" type="ORF">HMPREF9138_01258</name>
</gene>
<dbReference type="HOGENOM" id="CLU_2303417_0_0_10"/>
<proteinExistence type="predicted"/>
<comment type="caution">
    <text evidence="1">The sequence shown here is derived from an EMBL/GenBank/DDBJ whole genome shotgun (WGS) entry which is preliminary data.</text>
</comment>
<evidence type="ECO:0000313" key="2">
    <source>
        <dbReference type="Proteomes" id="UP000004597"/>
    </source>
</evidence>
<accession>G6AGR2</accession>